<gene>
    <name evidence="2" type="ORF">TH6_18680</name>
</gene>
<dbReference type="InterPro" id="IPR000182">
    <property type="entry name" value="GNAT_dom"/>
</dbReference>
<evidence type="ECO:0000259" key="1">
    <source>
        <dbReference type="PROSITE" id="PS51186"/>
    </source>
</evidence>
<dbReference type="SUPFAM" id="SSF55729">
    <property type="entry name" value="Acyl-CoA N-acyltransferases (Nat)"/>
    <property type="match status" value="1"/>
</dbReference>
<evidence type="ECO:0000313" key="2">
    <source>
        <dbReference type="EMBL" id="RCK19629.1"/>
    </source>
</evidence>
<accession>A0A367V3L2</accession>
<dbReference type="InterPro" id="IPR016181">
    <property type="entry name" value="Acyl_CoA_acyltransferase"/>
</dbReference>
<proteinExistence type="predicted"/>
<dbReference type="GO" id="GO:0016747">
    <property type="term" value="F:acyltransferase activity, transferring groups other than amino-acyl groups"/>
    <property type="evidence" value="ECO:0007669"/>
    <property type="project" value="InterPro"/>
</dbReference>
<dbReference type="PROSITE" id="PS51186">
    <property type="entry name" value="GNAT"/>
    <property type="match status" value="1"/>
</dbReference>
<name>A0A367V3L2_9PROT</name>
<dbReference type="Gene3D" id="3.40.630.30">
    <property type="match status" value="1"/>
</dbReference>
<dbReference type="Proteomes" id="UP000253061">
    <property type="component" value="Unassembled WGS sequence"/>
</dbReference>
<organism evidence="2 3">
    <name type="scientific">Thalassospira profundimaris</name>
    <dbReference type="NCBI Taxonomy" id="502049"/>
    <lineage>
        <taxon>Bacteria</taxon>
        <taxon>Pseudomonadati</taxon>
        <taxon>Pseudomonadota</taxon>
        <taxon>Alphaproteobacteria</taxon>
        <taxon>Rhodospirillales</taxon>
        <taxon>Thalassospiraceae</taxon>
        <taxon>Thalassospira</taxon>
    </lineage>
</organism>
<dbReference type="AlphaFoldDB" id="A0A367V3L2"/>
<feature type="domain" description="N-acetyltransferase" evidence="1">
    <location>
        <begin position="2"/>
        <end position="155"/>
    </location>
</feature>
<protein>
    <recommendedName>
        <fullName evidence="1">N-acetyltransferase domain-containing protein</fullName>
    </recommendedName>
</protein>
<dbReference type="RefSeq" id="WP_062954365.1">
    <property type="nucleotide sequence ID" value="NZ_JPWB01000010.1"/>
</dbReference>
<comment type="caution">
    <text evidence="2">The sequence shown here is derived from an EMBL/GenBank/DDBJ whole genome shotgun (WGS) entry which is preliminary data.</text>
</comment>
<reference evidence="2 3" key="1">
    <citation type="submission" date="2014-07" db="EMBL/GenBank/DDBJ databases">
        <title>Draft genome sequence of Thalassospira profundimaris R8-17.</title>
        <authorList>
            <person name="Lai Q."/>
            <person name="Shao Z."/>
        </authorList>
    </citation>
    <scope>NUCLEOTIDE SEQUENCE [LARGE SCALE GENOMIC DNA]</scope>
    <source>
        <strain evidence="2 3">R8-17</strain>
    </source>
</reference>
<sequence>MTGYWEVPAPDELPRIVAMMEDVQFYDAIARVPDEQLNAALAGSKDTALWVFRVDQKAVAYVYMTEMATRLPKVDEFGVFERGKGFGKAALSSLAAKIAETPDYEKLWLNVVDGNDNALNLYRKVGFGEEKFIAKGWKTRSGRVVDQVRMWLTLDTVRGLAP</sequence>
<dbReference type="Pfam" id="PF00583">
    <property type="entry name" value="Acetyltransf_1"/>
    <property type="match status" value="1"/>
</dbReference>
<evidence type="ECO:0000313" key="3">
    <source>
        <dbReference type="Proteomes" id="UP000253061"/>
    </source>
</evidence>
<dbReference type="EMBL" id="JPWB01000010">
    <property type="protein sequence ID" value="RCK19629.1"/>
    <property type="molecule type" value="Genomic_DNA"/>
</dbReference>